<organism evidence="2 3">
    <name type="scientific">Puccinia striiformis</name>
    <dbReference type="NCBI Taxonomy" id="27350"/>
    <lineage>
        <taxon>Eukaryota</taxon>
        <taxon>Fungi</taxon>
        <taxon>Dikarya</taxon>
        <taxon>Basidiomycota</taxon>
        <taxon>Pucciniomycotina</taxon>
        <taxon>Pucciniomycetes</taxon>
        <taxon>Pucciniales</taxon>
        <taxon>Pucciniaceae</taxon>
        <taxon>Puccinia</taxon>
    </lineage>
</organism>
<keyword evidence="3" id="KW-1185">Reference proteome</keyword>
<evidence type="ECO:0000313" key="3">
    <source>
        <dbReference type="Proteomes" id="UP000238274"/>
    </source>
</evidence>
<dbReference type="OrthoDB" id="2500093at2759"/>
<dbReference type="AlphaFoldDB" id="A0A2S4V4P6"/>
<dbReference type="VEuPathDB" id="FungiDB:PSTT_00350"/>
<reference evidence="2 3" key="1">
    <citation type="submission" date="2017-12" db="EMBL/GenBank/DDBJ databases">
        <title>Gene loss provides genomic basis for host adaptation in cereal stripe rust fungi.</title>
        <authorList>
            <person name="Xia C."/>
        </authorList>
    </citation>
    <scope>NUCLEOTIDE SEQUENCE [LARGE SCALE GENOMIC DNA]</scope>
    <source>
        <strain evidence="2 3">93TX-2</strain>
    </source>
</reference>
<protein>
    <submittedName>
        <fullName evidence="2">Uncharacterized protein</fullName>
    </submittedName>
</protein>
<feature type="compositionally biased region" description="Basic and acidic residues" evidence="1">
    <location>
        <begin position="460"/>
        <end position="476"/>
    </location>
</feature>
<feature type="region of interest" description="Disordered" evidence="1">
    <location>
        <begin position="151"/>
        <end position="171"/>
    </location>
</feature>
<dbReference type="VEuPathDB" id="FungiDB:PSHT_11190"/>
<feature type="region of interest" description="Disordered" evidence="1">
    <location>
        <begin position="111"/>
        <end position="132"/>
    </location>
</feature>
<dbReference type="Proteomes" id="UP000238274">
    <property type="component" value="Unassembled WGS sequence"/>
</dbReference>
<name>A0A2S4V4P6_9BASI</name>
<reference evidence="3" key="2">
    <citation type="journal article" date="2018" name="BMC Genomics">
        <title>Genomic insights into host adaptation between the wheat stripe rust pathogen (Puccinia striiformis f. sp. tritici) and the barley stripe rust pathogen (Puccinia striiformis f. sp. hordei).</title>
        <authorList>
            <person name="Xia C."/>
            <person name="Wang M."/>
            <person name="Yin C."/>
            <person name="Cornejo O.E."/>
            <person name="Hulbert S.H."/>
            <person name="Chen X."/>
        </authorList>
    </citation>
    <scope>NUCLEOTIDE SEQUENCE [LARGE SCALE GENOMIC DNA]</scope>
    <source>
        <strain evidence="3">93TX-2</strain>
    </source>
</reference>
<feature type="compositionally biased region" description="Polar residues" evidence="1">
    <location>
        <begin position="155"/>
        <end position="166"/>
    </location>
</feature>
<dbReference type="EMBL" id="PKSM01000183">
    <property type="protein sequence ID" value="POW04499.1"/>
    <property type="molecule type" value="Genomic_DNA"/>
</dbReference>
<comment type="caution">
    <text evidence="2">The sequence shown here is derived from an EMBL/GenBank/DDBJ whole genome shotgun (WGS) entry which is preliminary data.</text>
</comment>
<evidence type="ECO:0000256" key="1">
    <source>
        <dbReference type="SAM" id="MobiDB-lite"/>
    </source>
</evidence>
<feature type="region of interest" description="Disordered" evidence="1">
    <location>
        <begin position="339"/>
        <end position="358"/>
    </location>
</feature>
<feature type="region of interest" description="Disordered" evidence="1">
    <location>
        <begin position="454"/>
        <end position="487"/>
    </location>
</feature>
<evidence type="ECO:0000313" key="2">
    <source>
        <dbReference type="EMBL" id="POW04499.1"/>
    </source>
</evidence>
<gene>
    <name evidence="2" type="ORF">PSHT_11190</name>
</gene>
<sequence length="499" mass="55501">MCTCDGPLTPEKCDAATSEQKLAIPEASTVGPDQLVPKETRFVSSNAEWNWVNTGFTDPPKLDLCVVVALKGYDCLLSPGFRTDISFPPGSNSMLSGPIHPNYVFPAPPTRTKRSASIHDHNHSKRLHSNGKRRTAILSFSSHASKAVDLASYKGPSSKQQNSQENDSCKRDGRSFYTKLYSKFKAVTTSSISSKLTHEEIQPSQIVINRSQSCTSHGSVNSPGHLSAERHRAPRPLVMKVDNSQIIYISECCVHCNHKCENKLDPTSAHEGDQLYGLRDPIGRKSVQTFDQFFSSVDARDSSLVPPPIPWQTRPKPTRPFRPRGEYDEELVKLNVSNQLPHDVPSSPTDKPDSAVSNQTTIDRQTIRSFQNTLQALEFRKSDGYTTPRTRLFSTFSEPTTAASPALSTSQRLEDILGSNDYGLPNGENYIFSSNFNSGNDLLNFSSTKNTSVMSFPGRTADKKAHQTRPKREFRPTRPTQSWNPSPHLVFKRRESAVM</sequence>
<feature type="region of interest" description="Disordered" evidence="1">
    <location>
        <begin position="300"/>
        <end position="324"/>
    </location>
</feature>
<reference evidence="3" key="3">
    <citation type="journal article" date="2018" name="Mol. Plant Microbe Interact.">
        <title>Genome sequence resources for the wheat stripe rust pathogen (Puccinia striiformis f. sp. tritici) and the barley stripe rust pathogen (Puccinia striiformis f. sp. hordei).</title>
        <authorList>
            <person name="Xia C."/>
            <person name="Wang M."/>
            <person name="Yin C."/>
            <person name="Cornejo O.E."/>
            <person name="Hulbert S.H."/>
            <person name="Chen X."/>
        </authorList>
    </citation>
    <scope>NUCLEOTIDE SEQUENCE [LARGE SCALE GENOMIC DNA]</scope>
    <source>
        <strain evidence="3">93TX-2</strain>
    </source>
</reference>
<accession>A0A2S4V4P6</accession>
<proteinExistence type="predicted"/>